<accession>A0A7J5YZ05</accession>
<gene>
    <name evidence="1" type="ORF">F7725_022721</name>
</gene>
<comment type="caution">
    <text evidence="1">The sequence shown here is derived from an EMBL/GenBank/DDBJ whole genome shotgun (WGS) entry which is preliminary data.</text>
</comment>
<name>A0A7J5YZ05_DISMA</name>
<organism evidence="1 2">
    <name type="scientific">Dissostichus mawsoni</name>
    <name type="common">Antarctic cod</name>
    <dbReference type="NCBI Taxonomy" id="36200"/>
    <lineage>
        <taxon>Eukaryota</taxon>
        <taxon>Metazoa</taxon>
        <taxon>Chordata</taxon>
        <taxon>Craniata</taxon>
        <taxon>Vertebrata</taxon>
        <taxon>Euteleostomi</taxon>
        <taxon>Actinopterygii</taxon>
        <taxon>Neopterygii</taxon>
        <taxon>Teleostei</taxon>
        <taxon>Neoteleostei</taxon>
        <taxon>Acanthomorphata</taxon>
        <taxon>Eupercaria</taxon>
        <taxon>Perciformes</taxon>
        <taxon>Notothenioidei</taxon>
        <taxon>Nototheniidae</taxon>
        <taxon>Dissostichus</taxon>
    </lineage>
</organism>
<protein>
    <submittedName>
        <fullName evidence="1">Uncharacterized protein</fullName>
    </submittedName>
</protein>
<keyword evidence="2" id="KW-1185">Reference proteome</keyword>
<dbReference type="OrthoDB" id="6369483at2759"/>
<dbReference type="Proteomes" id="UP000518266">
    <property type="component" value="Unassembled WGS sequence"/>
</dbReference>
<dbReference type="EMBL" id="JAAKFY010000007">
    <property type="protein sequence ID" value="KAF3854666.1"/>
    <property type="molecule type" value="Genomic_DNA"/>
</dbReference>
<proteinExistence type="predicted"/>
<feature type="non-terminal residue" evidence="1">
    <location>
        <position position="94"/>
    </location>
</feature>
<sequence length="94" mass="11213">MRQEFDTLRAENVKLKEELQKSTFSYTLLRLTSVVFAWLITKMMGSVERIHNKLTVEDHLLIILMKLRYQNHHIKYFAELVPAMALVLKPLIKW</sequence>
<reference evidence="1 2" key="1">
    <citation type="submission" date="2020-03" db="EMBL/GenBank/DDBJ databases">
        <title>Dissostichus mawsoni Genome sequencing and assembly.</title>
        <authorList>
            <person name="Park H."/>
        </authorList>
    </citation>
    <scope>NUCLEOTIDE SEQUENCE [LARGE SCALE GENOMIC DNA]</scope>
    <source>
        <strain evidence="1">DM0001</strain>
        <tissue evidence="1">Muscle</tissue>
    </source>
</reference>
<evidence type="ECO:0000313" key="2">
    <source>
        <dbReference type="Proteomes" id="UP000518266"/>
    </source>
</evidence>
<dbReference type="AlphaFoldDB" id="A0A7J5YZ05"/>
<evidence type="ECO:0000313" key="1">
    <source>
        <dbReference type="EMBL" id="KAF3854666.1"/>
    </source>
</evidence>